<gene>
    <name evidence="1" type="ORF">FLACOL7796_01263</name>
</gene>
<proteinExistence type="predicted"/>
<accession>A0ABM8KG71</accession>
<dbReference type="Proteomes" id="UP000474567">
    <property type="component" value="Unassembled WGS sequence"/>
</dbReference>
<organism evidence="1 2">
    <name type="scientific">Flavobacterium collinsii</name>
    <dbReference type="NCBI Taxonomy" id="1114861"/>
    <lineage>
        <taxon>Bacteria</taxon>
        <taxon>Pseudomonadati</taxon>
        <taxon>Bacteroidota</taxon>
        <taxon>Flavobacteriia</taxon>
        <taxon>Flavobacteriales</taxon>
        <taxon>Flavobacteriaceae</taxon>
        <taxon>Flavobacterium</taxon>
    </lineage>
</organism>
<sequence>MYTNILLYSPTNKQLNMLLLKKSKLLITILSIVKNGSLSSDNEAIFFQANRLNLIMYRILGRLTSCICR</sequence>
<name>A0ABM8KG71_9FLAO</name>
<protein>
    <submittedName>
        <fullName evidence="1">Uncharacterized protein</fullName>
    </submittedName>
</protein>
<comment type="caution">
    <text evidence="1">The sequence shown here is derived from an EMBL/GenBank/DDBJ whole genome shotgun (WGS) entry which is preliminary data.</text>
</comment>
<reference evidence="1 2" key="1">
    <citation type="submission" date="2020-02" db="EMBL/GenBank/DDBJ databases">
        <authorList>
            <person name="Criscuolo A."/>
        </authorList>
    </citation>
    <scope>NUCLEOTIDE SEQUENCE [LARGE SCALE GENOMIC DNA]</scope>
    <source>
        <strain evidence="1">CECT7796</strain>
    </source>
</reference>
<evidence type="ECO:0000313" key="2">
    <source>
        <dbReference type="Proteomes" id="UP000474567"/>
    </source>
</evidence>
<dbReference type="EMBL" id="CADCST010000068">
    <property type="protein sequence ID" value="CAA9196637.1"/>
    <property type="molecule type" value="Genomic_DNA"/>
</dbReference>
<evidence type="ECO:0000313" key="1">
    <source>
        <dbReference type="EMBL" id="CAA9196637.1"/>
    </source>
</evidence>
<keyword evidence="2" id="KW-1185">Reference proteome</keyword>